<organism evidence="7 8">
    <name type="scientific">Rhodococcus opacus</name>
    <name type="common">Nocardia opaca</name>
    <dbReference type="NCBI Taxonomy" id="37919"/>
    <lineage>
        <taxon>Bacteria</taxon>
        <taxon>Bacillati</taxon>
        <taxon>Actinomycetota</taxon>
        <taxon>Actinomycetes</taxon>
        <taxon>Mycobacteriales</taxon>
        <taxon>Nocardiaceae</taxon>
        <taxon>Rhodococcus</taxon>
    </lineage>
</organism>
<evidence type="ECO:0000256" key="2">
    <source>
        <dbReference type="ARBA" id="ARBA00022475"/>
    </source>
</evidence>
<dbReference type="Pfam" id="PF03626">
    <property type="entry name" value="COX4_pro"/>
    <property type="match status" value="1"/>
</dbReference>
<keyword evidence="2" id="KW-1003">Cell membrane</keyword>
<keyword evidence="5 6" id="KW-0472">Membrane</keyword>
<evidence type="ECO:0000256" key="4">
    <source>
        <dbReference type="ARBA" id="ARBA00022989"/>
    </source>
</evidence>
<evidence type="ECO:0000256" key="1">
    <source>
        <dbReference type="ARBA" id="ARBA00004651"/>
    </source>
</evidence>
<comment type="caution">
    <text evidence="7">The sequence shown here is derived from an EMBL/GenBank/DDBJ whole genome shotgun (WGS) entry which is preliminary data.</text>
</comment>
<name>A0A2S8J6L3_RHOOP</name>
<evidence type="ECO:0000256" key="3">
    <source>
        <dbReference type="ARBA" id="ARBA00022692"/>
    </source>
</evidence>
<accession>A0A2S8J6L3</accession>
<feature type="transmembrane region" description="Helical" evidence="6">
    <location>
        <begin position="44"/>
        <end position="65"/>
    </location>
</feature>
<dbReference type="EMBL" id="PUIO01000030">
    <property type="protein sequence ID" value="PQP22579.1"/>
    <property type="molecule type" value="Genomic_DNA"/>
</dbReference>
<keyword evidence="4 6" id="KW-1133">Transmembrane helix</keyword>
<dbReference type="Proteomes" id="UP000239290">
    <property type="component" value="Unassembled WGS sequence"/>
</dbReference>
<dbReference type="GO" id="GO:0005886">
    <property type="term" value="C:plasma membrane"/>
    <property type="evidence" value="ECO:0007669"/>
    <property type="project" value="UniProtKB-SubCell"/>
</dbReference>
<dbReference type="AlphaFoldDB" id="A0A2S8J6L3"/>
<keyword evidence="3 6" id="KW-0812">Transmembrane</keyword>
<proteinExistence type="predicted"/>
<evidence type="ECO:0000313" key="8">
    <source>
        <dbReference type="Proteomes" id="UP000239290"/>
    </source>
</evidence>
<protein>
    <recommendedName>
        <fullName evidence="9">Prokaryotic cytochrome C oxidase subunit IV family protein</fullName>
    </recommendedName>
</protein>
<sequence>MIPTLTALARTKATAVWLVLVSATVLSWWLGFESAHGADAYRELIGVVILLVAFIKVRFIGMYFMELRDAPLPLRGLFDGYCLIVCAAVVGMYLWA</sequence>
<evidence type="ECO:0008006" key="9">
    <source>
        <dbReference type="Google" id="ProtNLM"/>
    </source>
</evidence>
<dbReference type="InterPro" id="IPR005171">
    <property type="entry name" value="Cyt_c_oxidase_su4_prok"/>
</dbReference>
<evidence type="ECO:0000313" key="7">
    <source>
        <dbReference type="EMBL" id="PQP22579.1"/>
    </source>
</evidence>
<feature type="transmembrane region" description="Helical" evidence="6">
    <location>
        <begin position="12"/>
        <end position="32"/>
    </location>
</feature>
<gene>
    <name evidence="7" type="ORF">C5613_23270</name>
</gene>
<evidence type="ECO:0000256" key="6">
    <source>
        <dbReference type="SAM" id="Phobius"/>
    </source>
</evidence>
<comment type="subcellular location">
    <subcellularLocation>
        <location evidence="1">Cell membrane</location>
        <topology evidence="1">Multi-pass membrane protein</topology>
    </subcellularLocation>
</comment>
<feature type="transmembrane region" description="Helical" evidence="6">
    <location>
        <begin position="77"/>
        <end position="95"/>
    </location>
</feature>
<reference evidence="8" key="1">
    <citation type="submission" date="2018-02" db="EMBL/GenBank/DDBJ databases">
        <title>Draft genome sequencing of Rhodococcus opacus KU647198.</title>
        <authorList>
            <person name="Zheng B.-X."/>
        </authorList>
    </citation>
    <scope>NUCLEOTIDE SEQUENCE [LARGE SCALE GENOMIC DNA]</scope>
    <source>
        <strain evidence="8">04-OD7</strain>
    </source>
</reference>
<evidence type="ECO:0000256" key="5">
    <source>
        <dbReference type="ARBA" id="ARBA00023136"/>
    </source>
</evidence>